<keyword evidence="2" id="KW-0732">Signal</keyword>
<accession>A0ABN2KWL8</accession>
<feature type="domain" description="NodB homology" evidence="3">
    <location>
        <begin position="44"/>
        <end position="249"/>
    </location>
</feature>
<sequence length="249" mass="28005">MIAPFTVTPQVFEQHLGALREERYKCVTFSELLDSLAAHTISSRTAVITFDDGYKDFADNALPVLQAHDYPSTLYLTTGFLAGGKLHHKESGPSDLMLDWAQLPELVASGTEIGAHSHSHPQLDTLTAAQLHRETHLPKELLENVLGVRVRSFAYPHGYNGPRVQRFIKNAGYDSAAGVRNAFTHSSDDRFNVARLMLQSHHSLETFRNWLRGLEAPPATRGEAMRTKLWRDYRRGKAIVRRQPGSDYQ</sequence>
<dbReference type="InterPro" id="IPR011330">
    <property type="entry name" value="Glyco_hydro/deAcase_b/a-brl"/>
</dbReference>
<reference evidence="4 5" key="1">
    <citation type="journal article" date="2019" name="Int. J. Syst. Evol. Microbiol.">
        <title>The Global Catalogue of Microorganisms (GCM) 10K type strain sequencing project: providing services to taxonomists for standard genome sequencing and annotation.</title>
        <authorList>
            <consortium name="The Broad Institute Genomics Platform"/>
            <consortium name="The Broad Institute Genome Sequencing Center for Infectious Disease"/>
            <person name="Wu L."/>
            <person name="Ma J."/>
        </authorList>
    </citation>
    <scope>NUCLEOTIDE SEQUENCE [LARGE SCALE GENOMIC DNA]</scope>
    <source>
        <strain evidence="4 5">JCM 14735</strain>
    </source>
</reference>
<keyword evidence="5" id="KW-1185">Reference proteome</keyword>
<dbReference type="EMBL" id="BAAAOA010000033">
    <property type="protein sequence ID" value="GAA1767349.1"/>
    <property type="molecule type" value="Genomic_DNA"/>
</dbReference>
<evidence type="ECO:0000256" key="1">
    <source>
        <dbReference type="ARBA" id="ARBA00004613"/>
    </source>
</evidence>
<dbReference type="PANTHER" id="PTHR34216:SF3">
    <property type="entry name" value="POLY-BETA-1,6-N-ACETYL-D-GLUCOSAMINE N-DEACETYLASE"/>
    <property type="match status" value="1"/>
</dbReference>
<dbReference type="Proteomes" id="UP001501204">
    <property type="component" value="Unassembled WGS sequence"/>
</dbReference>
<protein>
    <submittedName>
        <fullName evidence="4">Polysaccharide deacetylase family protein</fullName>
    </submittedName>
</protein>
<dbReference type="Pfam" id="PF01522">
    <property type="entry name" value="Polysacc_deac_1"/>
    <property type="match status" value="1"/>
</dbReference>
<evidence type="ECO:0000256" key="2">
    <source>
        <dbReference type="ARBA" id="ARBA00022729"/>
    </source>
</evidence>
<organism evidence="4 5">
    <name type="scientific">Kocuria aegyptia</name>
    <dbReference type="NCBI Taxonomy" id="330943"/>
    <lineage>
        <taxon>Bacteria</taxon>
        <taxon>Bacillati</taxon>
        <taxon>Actinomycetota</taxon>
        <taxon>Actinomycetes</taxon>
        <taxon>Micrococcales</taxon>
        <taxon>Micrococcaceae</taxon>
        <taxon>Kocuria</taxon>
    </lineage>
</organism>
<dbReference type="Gene3D" id="3.20.20.370">
    <property type="entry name" value="Glycoside hydrolase/deacetylase"/>
    <property type="match status" value="1"/>
</dbReference>
<comment type="subcellular location">
    <subcellularLocation>
        <location evidence="1">Secreted</location>
    </subcellularLocation>
</comment>
<dbReference type="InterPro" id="IPR002509">
    <property type="entry name" value="NODB_dom"/>
</dbReference>
<evidence type="ECO:0000313" key="5">
    <source>
        <dbReference type="Proteomes" id="UP001501204"/>
    </source>
</evidence>
<dbReference type="InterPro" id="IPR051398">
    <property type="entry name" value="Polysacch_Deacetylase"/>
</dbReference>
<dbReference type="SUPFAM" id="SSF88713">
    <property type="entry name" value="Glycoside hydrolase/deacetylase"/>
    <property type="match status" value="1"/>
</dbReference>
<dbReference type="PANTHER" id="PTHR34216">
    <property type="match status" value="1"/>
</dbReference>
<evidence type="ECO:0000259" key="3">
    <source>
        <dbReference type="PROSITE" id="PS51677"/>
    </source>
</evidence>
<comment type="caution">
    <text evidence="4">The sequence shown here is derived from an EMBL/GenBank/DDBJ whole genome shotgun (WGS) entry which is preliminary data.</text>
</comment>
<dbReference type="CDD" id="cd10918">
    <property type="entry name" value="CE4_NodB_like_5s_6s"/>
    <property type="match status" value="1"/>
</dbReference>
<evidence type="ECO:0000313" key="4">
    <source>
        <dbReference type="EMBL" id="GAA1767349.1"/>
    </source>
</evidence>
<dbReference type="PROSITE" id="PS51677">
    <property type="entry name" value="NODB"/>
    <property type="match status" value="1"/>
</dbReference>
<proteinExistence type="predicted"/>
<gene>
    <name evidence="4" type="ORF">GCM10009767_27220</name>
</gene>
<name>A0ABN2KWL8_9MICC</name>